<reference evidence="1 2" key="1">
    <citation type="journal article" date="2016" name="Int. J. Syst. Evol. Microbiol.">
        <title>Ensifer glycinis sp. nov., an novel rhizobial species associated with Glycine spp.</title>
        <authorList>
            <person name="Yan H."/>
            <person name="Yan J."/>
            <person name="Sui X.H."/>
            <person name="Wang E.T."/>
            <person name="Chen W.X."/>
            <person name="Zhang X.X."/>
            <person name="Chen W.F."/>
        </authorList>
    </citation>
    <scope>NUCLEOTIDE SEQUENCE [LARGE SCALE GENOMIC DNA]</scope>
    <source>
        <strain evidence="1 2">CCBAU 23380</strain>
    </source>
</reference>
<accession>A0A178XUB6</accession>
<sequence>MDPFNSFRDYPILPGHVAMLEGLLNRALAERNVSIGSEEADQLARKIVKLYQIGVKEPDQLWEMIRTV</sequence>
<dbReference type="RefSeq" id="WP_064242901.1">
    <property type="nucleotide sequence ID" value="NZ_LPUX01000061.1"/>
</dbReference>
<dbReference type="AlphaFoldDB" id="A0A178XUB6"/>
<dbReference type="OrthoDB" id="8100807at2"/>
<dbReference type="Proteomes" id="UP000094025">
    <property type="component" value="Unassembled WGS sequence"/>
</dbReference>
<proteinExistence type="predicted"/>
<comment type="caution">
    <text evidence="1">The sequence shown here is derived from an EMBL/GenBank/DDBJ whole genome shotgun (WGS) entry which is preliminary data.</text>
</comment>
<evidence type="ECO:0000313" key="1">
    <source>
        <dbReference type="EMBL" id="OAP38362.1"/>
    </source>
</evidence>
<dbReference type="EMBL" id="LPUX01000061">
    <property type="protein sequence ID" value="OAP38362.1"/>
    <property type="molecule type" value="Genomic_DNA"/>
</dbReference>
<keyword evidence="2" id="KW-1185">Reference proteome</keyword>
<name>A0A178XUB6_9HYPH</name>
<evidence type="ECO:0000313" key="2">
    <source>
        <dbReference type="Proteomes" id="UP000094025"/>
    </source>
</evidence>
<protein>
    <submittedName>
        <fullName evidence="1">Uncharacterized protein</fullName>
    </submittedName>
</protein>
<gene>
    <name evidence="1" type="ORF">AU381_22590</name>
</gene>
<organism evidence="1 2">
    <name type="scientific">Sinorhizobium glycinis</name>
    <dbReference type="NCBI Taxonomy" id="1472378"/>
    <lineage>
        <taxon>Bacteria</taxon>
        <taxon>Pseudomonadati</taxon>
        <taxon>Pseudomonadota</taxon>
        <taxon>Alphaproteobacteria</taxon>
        <taxon>Hyphomicrobiales</taxon>
        <taxon>Rhizobiaceae</taxon>
        <taxon>Sinorhizobium/Ensifer group</taxon>
        <taxon>Sinorhizobium</taxon>
    </lineage>
</organism>